<protein>
    <submittedName>
        <fullName evidence="4">Stage III sporulation protein AA</fullName>
    </submittedName>
</protein>
<evidence type="ECO:0000313" key="4">
    <source>
        <dbReference type="EMBL" id="NNJ28822.1"/>
    </source>
</evidence>
<comment type="caution">
    <text evidence="4">The sequence shown here is derived from an EMBL/GenBank/DDBJ whole genome shotgun (WGS) entry which is preliminary data.</text>
</comment>
<keyword evidence="2" id="KW-0067">ATP-binding</keyword>
<evidence type="ECO:0000256" key="2">
    <source>
        <dbReference type="ARBA" id="ARBA00022840"/>
    </source>
</evidence>
<dbReference type="InterPro" id="IPR027417">
    <property type="entry name" value="P-loop_NTPase"/>
</dbReference>
<accession>A0ABX1VLZ7</accession>
<evidence type="ECO:0000313" key="5">
    <source>
        <dbReference type="Proteomes" id="UP000539052"/>
    </source>
</evidence>
<keyword evidence="1" id="KW-0547">Nucleotide-binding</keyword>
<dbReference type="SUPFAM" id="SSF52540">
    <property type="entry name" value="P-loop containing nucleoside triphosphate hydrolases"/>
    <property type="match status" value="1"/>
</dbReference>
<name>A0ABX1VLZ7_9FIRM</name>
<organism evidence="4 5">
    <name type="scientific">Lacrimispora defluvii</name>
    <dbReference type="NCBI Taxonomy" id="2719233"/>
    <lineage>
        <taxon>Bacteria</taxon>
        <taxon>Bacillati</taxon>
        <taxon>Bacillota</taxon>
        <taxon>Clostridia</taxon>
        <taxon>Lachnospirales</taxon>
        <taxon>Lachnospiraceae</taxon>
        <taxon>Lacrimispora</taxon>
    </lineage>
</organism>
<keyword evidence="5" id="KW-1185">Reference proteome</keyword>
<dbReference type="EMBL" id="JAAOXG010000003">
    <property type="protein sequence ID" value="NNJ28822.1"/>
    <property type="molecule type" value="Genomic_DNA"/>
</dbReference>
<dbReference type="Gene3D" id="3.40.50.300">
    <property type="entry name" value="P-loop containing nucleotide triphosphate hydrolases"/>
    <property type="match status" value="1"/>
</dbReference>
<dbReference type="NCBIfam" id="TIGR02858">
    <property type="entry name" value="spore_III_AA"/>
    <property type="match status" value="1"/>
</dbReference>
<sequence length="337" mass="38355">MRVERKDELINLFSRNVREILNKVALNFDEVQEIRLRVAAPLMLVYRNEEYYLTGSGNISKKLEEAYHITKNELKETMEYMSNYSLYAFEEELKQGFLTVQGGHRIGIAGKTILDESGIKTMKYISFINIRLSHQVKGCASPILPFVYKNQREVCHTLIISPPRCGKTTLLRDLIRQISDGSREFEGMNVGVVDERSEIGACYQGAPQNDLGIRTDILDCCPKAKGMMMLIRTMSPRVIAVDEVGSREDLDAIEYVMNCGCKLIATVHGSSIEDLSQKPVFRTLLEERIFERYIVLNNLGRIGNIDQIFDSRGTQLYQSNIFGTGVRPDRQESRAYG</sequence>
<evidence type="ECO:0000259" key="3">
    <source>
        <dbReference type="Pfam" id="PF19568"/>
    </source>
</evidence>
<dbReference type="Proteomes" id="UP000539052">
    <property type="component" value="Unassembled WGS sequence"/>
</dbReference>
<evidence type="ECO:0000256" key="1">
    <source>
        <dbReference type="ARBA" id="ARBA00022741"/>
    </source>
</evidence>
<dbReference type="PANTHER" id="PTHR20953">
    <property type="entry name" value="KINASE-RELATED"/>
    <property type="match status" value="1"/>
</dbReference>
<dbReference type="InterPro" id="IPR045735">
    <property type="entry name" value="Spore_III_AA_AAA+_ATPase"/>
</dbReference>
<dbReference type="InterPro" id="IPR014217">
    <property type="entry name" value="Spore_III_AA"/>
</dbReference>
<gene>
    <name evidence="4" type="primary">spoIIIAA</name>
    <name evidence="4" type="ORF">G9470_03265</name>
</gene>
<proteinExistence type="predicted"/>
<feature type="domain" description="Stage III sporulation protein AA AAA+ ATPase" evidence="3">
    <location>
        <begin position="4"/>
        <end position="315"/>
    </location>
</feature>
<reference evidence="4 5" key="1">
    <citation type="submission" date="2020-03" db="EMBL/GenBank/DDBJ databases">
        <title>Genome Sequence of industrial isolate, B5A.</title>
        <authorList>
            <person name="Sharma S."/>
            <person name="Patil P.B."/>
            <person name="Korpole S."/>
        </authorList>
    </citation>
    <scope>NUCLEOTIDE SEQUENCE [LARGE SCALE GENOMIC DNA]</scope>
    <source>
        <strain evidence="4 5">PI-S10-B5A</strain>
    </source>
</reference>
<dbReference type="Pfam" id="PF19568">
    <property type="entry name" value="Spore_III_AA"/>
    <property type="match status" value="1"/>
</dbReference>
<dbReference type="PANTHER" id="PTHR20953:SF3">
    <property type="entry name" value="P-LOOP CONTAINING NUCLEOSIDE TRIPHOSPHATE HYDROLASES SUPERFAMILY PROTEIN"/>
    <property type="match status" value="1"/>
</dbReference>